<accession>A0A7W6PRJ4</accession>
<sequence length="258" mass="27881">MLKQGRSILILTVAALGLAAQPAVPASIRHVSEYDISLGLLPIATASFASEFNAKDYKIAGSFKSAGLVNLFSRISADTDVTGVVQGKKLQTGSYKLTYTRGKKTRIYTVGYRNGDVVSTSISPEPGTRPASWVPVTEADLRSVMDPISGLIFPDGASVCPSRMQVYDGESRMDLVLSPKGSKPFSTKGFKGDALVCEVRYEPKAGYRKGRSDIEFLKKQRMEVWFAKAEGANVYAPVYARIPTKVGDVYVTATKYGG</sequence>
<reference evidence="2 3" key="1">
    <citation type="submission" date="2020-08" db="EMBL/GenBank/DDBJ databases">
        <title>Genomic Encyclopedia of Type Strains, Phase IV (KMG-IV): sequencing the most valuable type-strain genomes for metagenomic binning, comparative biology and taxonomic classification.</title>
        <authorList>
            <person name="Goeker M."/>
        </authorList>
    </citation>
    <scope>NUCLEOTIDE SEQUENCE [LARGE SCALE GENOMIC DNA]</scope>
    <source>
        <strain evidence="2 3">DSM 29514</strain>
    </source>
</reference>
<dbReference type="EMBL" id="JACIEC010000004">
    <property type="protein sequence ID" value="MBB4144598.1"/>
    <property type="molecule type" value="Genomic_DNA"/>
</dbReference>
<organism evidence="2 3">
    <name type="scientific">Rhizobium rhizoryzae</name>
    <dbReference type="NCBI Taxonomy" id="451876"/>
    <lineage>
        <taxon>Bacteria</taxon>
        <taxon>Pseudomonadati</taxon>
        <taxon>Pseudomonadota</taxon>
        <taxon>Alphaproteobacteria</taxon>
        <taxon>Hyphomicrobiales</taxon>
        <taxon>Rhizobiaceae</taxon>
        <taxon>Rhizobium/Agrobacterium group</taxon>
        <taxon>Rhizobium</taxon>
    </lineage>
</organism>
<dbReference type="AlphaFoldDB" id="A0A7W6PRJ4"/>
<evidence type="ECO:0000313" key="2">
    <source>
        <dbReference type="EMBL" id="MBB4144598.1"/>
    </source>
</evidence>
<proteinExistence type="predicted"/>
<dbReference type="Proteomes" id="UP000519897">
    <property type="component" value="Unassembled WGS sequence"/>
</dbReference>
<dbReference type="RefSeq" id="WP_165134278.1">
    <property type="nucleotide sequence ID" value="NZ_CP049250.1"/>
</dbReference>
<feature type="signal peptide" evidence="1">
    <location>
        <begin position="1"/>
        <end position="25"/>
    </location>
</feature>
<feature type="chain" id="PRO_5030885827" description="DUF3108 domain-containing protein" evidence="1">
    <location>
        <begin position="26"/>
        <end position="258"/>
    </location>
</feature>
<evidence type="ECO:0000313" key="3">
    <source>
        <dbReference type="Proteomes" id="UP000519897"/>
    </source>
</evidence>
<comment type="caution">
    <text evidence="2">The sequence shown here is derived from an EMBL/GenBank/DDBJ whole genome shotgun (WGS) entry which is preliminary data.</text>
</comment>
<dbReference type="Pfam" id="PF11306">
    <property type="entry name" value="DUF3108"/>
    <property type="match status" value="1"/>
</dbReference>
<dbReference type="InterPro" id="IPR021457">
    <property type="entry name" value="DUF3108"/>
</dbReference>
<keyword evidence="3" id="KW-1185">Reference proteome</keyword>
<name>A0A7W6PRJ4_9HYPH</name>
<protein>
    <recommendedName>
        <fullName evidence="4">DUF3108 domain-containing protein</fullName>
    </recommendedName>
</protein>
<evidence type="ECO:0000256" key="1">
    <source>
        <dbReference type="SAM" id="SignalP"/>
    </source>
</evidence>
<evidence type="ECO:0008006" key="4">
    <source>
        <dbReference type="Google" id="ProtNLM"/>
    </source>
</evidence>
<gene>
    <name evidence="2" type="ORF">GGQ72_003155</name>
</gene>
<keyword evidence="1" id="KW-0732">Signal</keyword>